<reference evidence="2" key="1">
    <citation type="submission" date="2014-11" db="EMBL/GenBank/DDBJ databases">
        <authorList>
            <person name="Amaro Gonzalez C."/>
        </authorList>
    </citation>
    <scope>NUCLEOTIDE SEQUENCE</scope>
</reference>
<keyword evidence="1" id="KW-0472">Membrane</keyword>
<accession>A0A0E9S7S7</accession>
<keyword evidence="1" id="KW-0812">Transmembrane</keyword>
<dbReference type="AlphaFoldDB" id="A0A0E9S7S7"/>
<name>A0A0E9S7S7_ANGAN</name>
<reference evidence="2" key="2">
    <citation type="journal article" date="2015" name="Fish Shellfish Immunol.">
        <title>Early steps in the European eel (Anguilla anguilla)-Vibrio vulnificus interaction in the gills: Role of the RtxA13 toxin.</title>
        <authorList>
            <person name="Callol A."/>
            <person name="Pajuelo D."/>
            <person name="Ebbesson L."/>
            <person name="Teles M."/>
            <person name="MacKenzie S."/>
            <person name="Amaro C."/>
        </authorList>
    </citation>
    <scope>NUCLEOTIDE SEQUENCE</scope>
</reference>
<sequence length="83" mass="9494">MTKVSADWSVSQSVSQSLSQSRLLLQPLAALTHVSLTDTPLPPQVGLLTFSPLSLFTVFFFLTYLLLNFCYFFYFNFRLCNLF</sequence>
<keyword evidence="1" id="KW-1133">Transmembrane helix</keyword>
<organism evidence="2">
    <name type="scientific">Anguilla anguilla</name>
    <name type="common">European freshwater eel</name>
    <name type="synonym">Muraena anguilla</name>
    <dbReference type="NCBI Taxonomy" id="7936"/>
    <lineage>
        <taxon>Eukaryota</taxon>
        <taxon>Metazoa</taxon>
        <taxon>Chordata</taxon>
        <taxon>Craniata</taxon>
        <taxon>Vertebrata</taxon>
        <taxon>Euteleostomi</taxon>
        <taxon>Actinopterygii</taxon>
        <taxon>Neopterygii</taxon>
        <taxon>Teleostei</taxon>
        <taxon>Anguilliformes</taxon>
        <taxon>Anguillidae</taxon>
        <taxon>Anguilla</taxon>
    </lineage>
</organism>
<protein>
    <submittedName>
        <fullName evidence="2">Uncharacterized protein</fullName>
    </submittedName>
</protein>
<evidence type="ECO:0000313" key="2">
    <source>
        <dbReference type="EMBL" id="JAH37247.1"/>
    </source>
</evidence>
<feature type="transmembrane region" description="Helical" evidence="1">
    <location>
        <begin position="53"/>
        <end position="74"/>
    </location>
</feature>
<dbReference type="EMBL" id="GBXM01071330">
    <property type="protein sequence ID" value="JAH37247.1"/>
    <property type="molecule type" value="Transcribed_RNA"/>
</dbReference>
<evidence type="ECO:0000256" key="1">
    <source>
        <dbReference type="SAM" id="Phobius"/>
    </source>
</evidence>
<proteinExistence type="predicted"/>